<evidence type="ECO:0000313" key="3">
    <source>
        <dbReference type="Proteomes" id="UP000281553"/>
    </source>
</evidence>
<dbReference type="Proteomes" id="UP000281553">
    <property type="component" value="Unassembled WGS sequence"/>
</dbReference>
<reference evidence="2 3" key="1">
    <citation type="submission" date="2018-11" db="EMBL/GenBank/DDBJ databases">
        <authorList>
            <consortium name="Pathogen Informatics"/>
        </authorList>
    </citation>
    <scope>NUCLEOTIDE SEQUENCE [LARGE SCALE GENOMIC DNA]</scope>
</reference>
<name>A0A3P6T5G6_DIBLA</name>
<feature type="chain" id="PRO_5018264355" evidence="1">
    <location>
        <begin position="20"/>
        <end position="80"/>
    </location>
</feature>
<organism evidence="2 3">
    <name type="scientific">Dibothriocephalus latus</name>
    <name type="common">Fish tapeworm</name>
    <name type="synonym">Diphyllobothrium latum</name>
    <dbReference type="NCBI Taxonomy" id="60516"/>
    <lineage>
        <taxon>Eukaryota</taxon>
        <taxon>Metazoa</taxon>
        <taxon>Spiralia</taxon>
        <taxon>Lophotrochozoa</taxon>
        <taxon>Platyhelminthes</taxon>
        <taxon>Cestoda</taxon>
        <taxon>Eucestoda</taxon>
        <taxon>Diphyllobothriidea</taxon>
        <taxon>Diphyllobothriidae</taxon>
        <taxon>Dibothriocephalus</taxon>
    </lineage>
</organism>
<sequence>MSEVRILLAEVLWLRAVLPQSSCMLDRGSSPNREAKRLLKISDGIHQLLHRASKKSAVPHTRKRMTQAMEKVIQRLATLA</sequence>
<gene>
    <name evidence="2" type="ORF">DILT_LOCUS2625</name>
</gene>
<evidence type="ECO:0000313" key="2">
    <source>
        <dbReference type="EMBL" id="VDK74900.1"/>
    </source>
</evidence>
<protein>
    <submittedName>
        <fullName evidence="2">Uncharacterized protein</fullName>
    </submittedName>
</protein>
<proteinExistence type="predicted"/>
<evidence type="ECO:0000256" key="1">
    <source>
        <dbReference type="SAM" id="SignalP"/>
    </source>
</evidence>
<keyword evidence="1" id="KW-0732">Signal</keyword>
<feature type="signal peptide" evidence="1">
    <location>
        <begin position="1"/>
        <end position="19"/>
    </location>
</feature>
<dbReference type="AlphaFoldDB" id="A0A3P6T5G6"/>
<keyword evidence="3" id="KW-1185">Reference proteome</keyword>
<dbReference type="EMBL" id="UYRU01042370">
    <property type="protein sequence ID" value="VDK74900.1"/>
    <property type="molecule type" value="Genomic_DNA"/>
</dbReference>
<accession>A0A3P6T5G6</accession>